<organism evidence="1">
    <name type="scientific">Vibrio coralliilyticus</name>
    <dbReference type="NCBI Taxonomy" id="190893"/>
    <lineage>
        <taxon>Bacteria</taxon>
        <taxon>Pseudomonadati</taxon>
        <taxon>Pseudomonadota</taxon>
        <taxon>Gammaproteobacteria</taxon>
        <taxon>Vibrionales</taxon>
        <taxon>Vibrionaceae</taxon>
        <taxon>Vibrio</taxon>
    </lineage>
</organism>
<dbReference type="RefSeq" id="WP_038509424.1">
    <property type="nucleotide sequence ID" value="NZ_CP009264.1"/>
</dbReference>
<protein>
    <submittedName>
        <fullName evidence="1">MSHA biogenesis protein MshI</fullName>
    </submittedName>
</protein>
<dbReference type="InterPro" id="IPR016871">
    <property type="entry name" value="MSHA_biogenesis_MshI"/>
</dbReference>
<dbReference type="KEGG" id="vct:JV59_26305"/>
<sequence length="479" mass="53423">MNIQSLIGKLKHNKKVGHKLTVVVQPGELYFSALVDHALPSKVVVEGGAWQETLLKTLIQAKLPEIHLDIVLNSKFYQTYQIDKPNIPEAELAGALPFLLKDLISEKVTDIVADAAELPVGNKLQVYVVPKSLIFGLQQQLSAHHIQLDRVLVEDEVWGVSAGEVSHFLLLQRSKQSSFRVSAFVDHHCAFQRTIRGVASPLTGVATSVLQLDGIALELQRSIDYLSSQLRGASLHQMKVCCDEEDQPELVEALSERLSVKVAALSEDDRESGDILIEFSEQLSEQAVNLYPDSLKPKKENFTLTNVVFAWGAVAAILLTSFAYLHFQQSTLNQELEDFQIQQREFEQQLASLNERLAKHKPSAAKVAAVARLKLDIQAKRASLKAVDEFDDSQQIGYSGVMRALAELGREDISLNHIFIDANTMDLQGLAREAKAIPNWVNQFQSEVNLVGRTFEKLRIGRNDDDIVTFELITKQESK</sequence>
<dbReference type="SUPFAM" id="SSF53067">
    <property type="entry name" value="Actin-like ATPase domain"/>
    <property type="match status" value="1"/>
</dbReference>
<dbReference type="EMBL" id="JXXR01000009">
    <property type="protein sequence ID" value="KJY74276.1"/>
    <property type="molecule type" value="Genomic_DNA"/>
</dbReference>
<proteinExistence type="predicted"/>
<accession>A0A837G8R8</accession>
<reference evidence="1" key="1">
    <citation type="journal article" date="2015" name="BMC Genomics">
        <title>Genome mining reveals unlocked bioactive potential of marine Gram-negative bacteria.</title>
        <authorList>
            <person name="Machado H."/>
            <person name="Sonnenschein E.C."/>
            <person name="Melchiorsen J."/>
            <person name="Gram L."/>
        </authorList>
    </citation>
    <scope>NUCLEOTIDE SEQUENCE</scope>
    <source>
        <strain evidence="1">S2052</strain>
    </source>
</reference>
<name>A0A837G8R8_9VIBR</name>
<dbReference type="AlphaFoldDB" id="A0A837G8R8"/>
<gene>
    <name evidence="1" type="ORF">TW71_08910</name>
</gene>
<dbReference type="InterPro" id="IPR043129">
    <property type="entry name" value="ATPase_NBD"/>
</dbReference>
<evidence type="ECO:0000313" key="1">
    <source>
        <dbReference type="EMBL" id="KJY74276.1"/>
    </source>
</evidence>
<dbReference type="PIRSF" id="PIRSF028153">
    <property type="entry name" value="MSHA_biogenesis_protein_MshI"/>
    <property type="match status" value="1"/>
</dbReference>
<comment type="caution">
    <text evidence="1">The sequence shown here is derived from an EMBL/GenBank/DDBJ whole genome shotgun (WGS) entry which is preliminary data.</text>
</comment>
<dbReference type="Gene3D" id="3.30.420.380">
    <property type="match status" value="1"/>
</dbReference>